<evidence type="ECO:0000259" key="2">
    <source>
        <dbReference type="PROSITE" id="PS50943"/>
    </source>
</evidence>
<dbReference type="SMART" id="SM00530">
    <property type="entry name" value="HTH_XRE"/>
    <property type="match status" value="1"/>
</dbReference>
<dbReference type="InterPro" id="IPR010982">
    <property type="entry name" value="Lambda_DNA-bd_dom_sf"/>
</dbReference>
<evidence type="ECO:0000313" key="3">
    <source>
        <dbReference type="EMBL" id="QSW90952.1"/>
    </source>
</evidence>
<dbReference type="CDD" id="cd00093">
    <property type="entry name" value="HTH_XRE"/>
    <property type="match status" value="1"/>
</dbReference>
<evidence type="ECO:0000313" key="4">
    <source>
        <dbReference type="Proteomes" id="UP000663440"/>
    </source>
</evidence>
<protein>
    <submittedName>
        <fullName evidence="3">Helix-turn-helix transcriptional regulator</fullName>
    </submittedName>
</protein>
<dbReference type="RefSeq" id="WP_207298091.1">
    <property type="nucleotide sequence ID" value="NZ_CP071448.1"/>
</dbReference>
<gene>
    <name evidence="3" type="ORF">J0383_09115</name>
</gene>
<accession>A0ABX7QJ41</accession>
<dbReference type="PANTHER" id="PTHR46558:SF4">
    <property type="entry name" value="DNA-BIDING PHAGE PROTEIN"/>
    <property type="match status" value="1"/>
</dbReference>
<dbReference type="PROSITE" id="PS50943">
    <property type="entry name" value="HTH_CROC1"/>
    <property type="match status" value="1"/>
</dbReference>
<name>A0ABX7QJ41_9FLAO</name>
<organism evidence="3 4">
    <name type="scientific">Flavobacterium endoglycinae</name>
    <dbReference type="NCBI Taxonomy" id="2816357"/>
    <lineage>
        <taxon>Bacteria</taxon>
        <taxon>Pseudomonadati</taxon>
        <taxon>Bacteroidota</taxon>
        <taxon>Flavobacteriia</taxon>
        <taxon>Flavobacteriales</taxon>
        <taxon>Flavobacteriaceae</taxon>
        <taxon>Flavobacterium</taxon>
    </lineage>
</organism>
<dbReference type="EMBL" id="CP071448">
    <property type="protein sequence ID" value="QSW90952.1"/>
    <property type="molecule type" value="Genomic_DNA"/>
</dbReference>
<feature type="domain" description="HTH cro/C1-type" evidence="2">
    <location>
        <begin position="7"/>
        <end position="62"/>
    </location>
</feature>
<keyword evidence="4" id="KW-1185">Reference proteome</keyword>
<dbReference type="Pfam" id="PF01381">
    <property type="entry name" value="HTH_3"/>
    <property type="match status" value="1"/>
</dbReference>
<dbReference type="Gene3D" id="1.10.260.40">
    <property type="entry name" value="lambda repressor-like DNA-binding domains"/>
    <property type="match status" value="1"/>
</dbReference>
<reference evidence="3 4" key="1">
    <citation type="submission" date="2021-03" db="EMBL/GenBank/DDBJ databases">
        <title>Flavobacterium kribbensis sp. nov, an endophytic bacteria, isolated from soybean.</title>
        <authorList>
            <person name="Lee J."/>
            <person name="Seo J."/>
        </authorList>
    </citation>
    <scope>NUCLEOTIDE SEQUENCE [LARGE SCALE GENOMIC DNA]</scope>
    <source>
        <strain evidence="3 4">BB8</strain>
    </source>
</reference>
<evidence type="ECO:0000256" key="1">
    <source>
        <dbReference type="ARBA" id="ARBA00023125"/>
    </source>
</evidence>
<dbReference type="PANTHER" id="PTHR46558">
    <property type="entry name" value="TRACRIPTIONAL REGULATORY PROTEIN-RELATED-RELATED"/>
    <property type="match status" value="1"/>
</dbReference>
<keyword evidence="1" id="KW-0238">DNA-binding</keyword>
<dbReference type="Proteomes" id="UP000663440">
    <property type="component" value="Chromosome"/>
</dbReference>
<sequence>MPVGFKIKKLREENNLSQSLLADQLGISQSELSKIENGRAKKIDIYLMIEICKYFNKSLDFFTPEKKSEEEEENFSIEISSSIVLDELKKIINEFQKKNKK</sequence>
<proteinExistence type="predicted"/>
<dbReference type="InterPro" id="IPR001387">
    <property type="entry name" value="Cro/C1-type_HTH"/>
</dbReference>
<dbReference type="SUPFAM" id="SSF47413">
    <property type="entry name" value="lambda repressor-like DNA-binding domains"/>
    <property type="match status" value="1"/>
</dbReference>